<keyword evidence="9" id="KW-0443">Lipid metabolism</keyword>
<dbReference type="SUPFAM" id="SSF55811">
    <property type="entry name" value="Nudix"/>
    <property type="match status" value="1"/>
</dbReference>
<dbReference type="Proteomes" id="UP000317494">
    <property type="component" value="Unassembled WGS sequence"/>
</dbReference>
<evidence type="ECO:0000256" key="2">
    <source>
        <dbReference type="ARBA" id="ARBA00004826"/>
    </source>
</evidence>
<comment type="catalytic activity">
    <reaction evidence="12">
        <text>isopentenyl diphosphate = dimethylallyl diphosphate</text>
        <dbReference type="Rhea" id="RHEA:23284"/>
        <dbReference type="ChEBI" id="CHEBI:57623"/>
        <dbReference type="ChEBI" id="CHEBI:128769"/>
        <dbReference type="EC" id="5.3.3.2"/>
    </reaction>
    <physiologicalReaction direction="left-to-right" evidence="12">
        <dbReference type="Rhea" id="RHEA:23285"/>
    </physiologicalReaction>
</comment>
<dbReference type="FunFam" id="3.90.79.10:FF:000012">
    <property type="entry name" value="Isopentenyl-diphosphate Delta-isomerase 1"/>
    <property type="match status" value="1"/>
</dbReference>
<keyword evidence="15" id="KW-1185">Reference proteome</keyword>
<keyword evidence="5" id="KW-0444">Lipid biosynthesis</keyword>
<comment type="cofactor">
    <cofactor evidence="1">
        <name>Mg(2+)</name>
        <dbReference type="ChEBI" id="CHEBI:18420"/>
    </cofactor>
</comment>
<comment type="similarity">
    <text evidence="3">Belongs to the IPP isomerase type 1 family.</text>
</comment>
<keyword evidence="11 14" id="KW-0413">Isomerase</keyword>
<keyword evidence="6" id="KW-0479">Metal-binding</keyword>
<evidence type="ECO:0000256" key="3">
    <source>
        <dbReference type="ARBA" id="ARBA00007579"/>
    </source>
</evidence>
<proteinExistence type="inferred from homology"/>
<evidence type="ECO:0000256" key="10">
    <source>
        <dbReference type="ARBA" id="ARBA00023229"/>
    </source>
</evidence>
<dbReference type="NCBIfam" id="TIGR02150">
    <property type="entry name" value="IPP_isom_1"/>
    <property type="match status" value="1"/>
</dbReference>
<dbReference type="EMBL" id="QEAN01000110">
    <property type="protein sequence ID" value="TPX47793.1"/>
    <property type="molecule type" value="Genomic_DNA"/>
</dbReference>
<name>A0A507D8F2_9FUNG</name>
<gene>
    <name evidence="14" type="primary">IDI1</name>
    <name evidence="14" type="ORF">SeMB42_g03211</name>
</gene>
<reference evidence="14 15" key="1">
    <citation type="journal article" date="2019" name="Sci. Rep.">
        <title>Comparative genomics of chytrid fungi reveal insights into the obligate biotrophic and pathogenic lifestyle of Synchytrium endobioticum.</title>
        <authorList>
            <person name="van de Vossenberg B.T.L.H."/>
            <person name="Warris S."/>
            <person name="Nguyen H.D.T."/>
            <person name="van Gent-Pelzer M.P.E."/>
            <person name="Joly D.L."/>
            <person name="van de Geest H.C."/>
            <person name="Bonants P.J.M."/>
            <person name="Smith D.S."/>
            <person name="Levesque C.A."/>
            <person name="van der Lee T.A.J."/>
        </authorList>
    </citation>
    <scope>NUCLEOTIDE SEQUENCE [LARGE SCALE GENOMIC DNA]</scope>
    <source>
        <strain evidence="14 15">MB42</strain>
    </source>
</reference>
<dbReference type="STRING" id="286115.A0A507D8F2"/>
<dbReference type="UniPathway" id="UPA00059">
    <property type="reaction ID" value="UER00104"/>
</dbReference>
<dbReference type="VEuPathDB" id="FungiDB:SeMB42_g03211"/>
<evidence type="ECO:0000256" key="11">
    <source>
        <dbReference type="ARBA" id="ARBA00023235"/>
    </source>
</evidence>
<dbReference type="PANTHER" id="PTHR10885:SF0">
    <property type="entry name" value="ISOPENTENYL-DIPHOSPHATE DELTA-ISOMERASE"/>
    <property type="match status" value="1"/>
</dbReference>
<dbReference type="GO" id="GO:0005737">
    <property type="term" value="C:cytoplasm"/>
    <property type="evidence" value="ECO:0007669"/>
    <property type="project" value="TreeGrafter"/>
</dbReference>
<comment type="caution">
    <text evidence="14">The sequence shown here is derived from an EMBL/GenBank/DDBJ whole genome shotgun (WGS) entry which is preliminary data.</text>
</comment>
<evidence type="ECO:0000259" key="13">
    <source>
        <dbReference type="PROSITE" id="PS51462"/>
    </source>
</evidence>
<dbReference type="PROSITE" id="PS51462">
    <property type="entry name" value="NUDIX"/>
    <property type="match status" value="1"/>
</dbReference>
<evidence type="ECO:0000313" key="15">
    <source>
        <dbReference type="Proteomes" id="UP000317494"/>
    </source>
</evidence>
<comment type="pathway">
    <text evidence="2">Isoprenoid biosynthesis; dimethylallyl diphosphate biosynthesis; dimethylallyl diphosphate from isopentenyl diphosphate: step 1/1.</text>
</comment>
<dbReference type="PANTHER" id="PTHR10885">
    <property type="entry name" value="ISOPENTENYL-DIPHOSPHATE DELTA-ISOMERASE"/>
    <property type="match status" value="1"/>
</dbReference>
<evidence type="ECO:0000256" key="12">
    <source>
        <dbReference type="ARBA" id="ARBA00029294"/>
    </source>
</evidence>
<dbReference type="Gene3D" id="3.90.79.10">
    <property type="entry name" value="Nucleoside Triphosphate Pyrophosphohydrolase"/>
    <property type="match status" value="1"/>
</dbReference>
<keyword evidence="8" id="KW-0752">Steroid biosynthesis</keyword>
<evidence type="ECO:0000313" key="14">
    <source>
        <dbReference type="EMBL" id="TPX47793.1"/>
    </source>
</evidence>
<dbReference type="CDD" id="cd02885">
    <property type="entry name" value="NUDIX_IPP_Isomerase"/>
    <property type="match status" value="1"/>
</dbReference>
<keyword evidence="7" id="KW-0460">Magnesium</keyword>
<evidence type="ECO:0000256" key="7">
    <source>
        <dbReference type="ARBA" id="ARBA00022842"/>
    </source>
</evidence>
<organism evidence="14 15">
    <name type="scientific">Synchytrium endobioticum</name>
    <dbReference type="NCBI Taxonomy" id="286115"/>
    <lineage>
        <taxon>Eukaryota</taxon>
        <taxon>Fungi</taxon>
        <taxon>Fungi incertae sedis</taxon>
        <taxon>Chytridiomycota</taxon>
        <taxon>Chytridiomycota incertae sedis</taxon>
        <taxon>Chytridiomycetes</taxon>
        <taxon>Synchytriales</taxon>
        <taxon>Synchytriaceae</taxon>
        <taxon>Synchytrium</taxon>
    </lineage>
</organism>
<accession>A0A507D8F2</accession>
<dbReference type="GO" id="GO:0006694">
    <property type="term" value="P:steroid biosynthetic process"/>
    <property type="evidence" value="ECO:0007669"/>
    <property type="project" value="UniProtKB-KW"/>
</dbReference>
<evidence type="ECO:0000256" key="8">
    <source>
        <dbReference type="ARBA" id="ARBA00022955"/>
    </source>
</evidence>
<dbReference type="AlphaFoldDB" id="A0A507D8F2"/>
<dbReference type="InterPro" id="IPR000086">
    <property type="entry name" value="NUDIX_hydrolase_dom"/>
</dbReference>
<dbReference type="GO" id="GO:0046872">
    <property type="term" value="F:metal ion binding"/>
    <property type="evidence" value="ECO:0007669"/>
    <property type="project" value="UniProtKB-KW"/>
</dbReference>
<dbReference type="GO" id="GO:0004452">
    <property type="term" value="F:isopentenyl-diphosphate delta-isomerase activity"/>
    <property type="evidence" value="ECO:0007669"/>
    <property type="project" value="UniProtKB-EC"/>
</dbReference>
<dbReference type="GO" id="GO:0009240">
    <property type="term" value="P:isopentenyl diphosphate biosynthetic process"/>
    <property type="evidence" value="ECO:0007669"/>
    <property type="project" value="TreeGrafter"/>
</dbReference>
<dbReference type="Pfam" id="PF00293">
    <property type="entry name" value="NUDIX"/>
    <property type="match status" value="1"/>
</dbReference>
<evidence type="ECO:0000256" key="9">
    <source>
        <dbReference type="ARBA" id="ARBA00023098"/>
    </source>
</evidence>
<evidence type="ECO:0000256" key="1">
    <source>
        <dbReference type="ARBA" id="ARBA00001946"/>
    </source>
</evidence>
<dbReference type="EC" id="5.3.3.2" evidence="4"/>
<dbReference type="InterPro" id="IPR011876">
    <property type="entry name" value="IsopentenylPP_isomerase_typ1"/>
</dbReference>
<sequence length="228" mass="26414">MWPSRTRDAVCANRETIPTANPCASCPRCVSSSTPTTSRWAPRPNKNGLLHRAFSVFLFDGMDRLLLQQRADEKITFPGFWTNTCCSHPLMVPDEVVEEDQRGARNAAQRKLEHELGIPESDVPLSSLKYLTRIHYLAPSDGVWGEHEIDYIFIMRAENVTLNPNPNEVKDTKYVTREELKQMFKDAEEDKVKLTPWFRLIAESFLFQWWNNLDDLDSMKDVNTIHRM</sequence>
<dbReference type="InterPro" id="IPR015797">
    <property type="entry name" value="NUDIX_hydrolase-like_dom_sf"/>
</dbReference>
<evidence type="ECO:0000256" key="5">
    <source>
        <dbReference type="ARBA" id="ARBA00022516"/>
    </source>
</evidence>
<keyword evidence="10" id="KW-0414">Isoprene biosynthesis</keyword>
<feature type="domain" description="Nudix hydrolase" evidence="13">
    <location>
        <begin position="49"/>
        <end position="200"/>
    </location>
</feature>
<protein>
    <recommendedName>
        <fullName evidence="4">isopentenyl-diphosphate Delta-isomerase</fullName>
        <ecNumber evidence="4">5.3.3.2</ecNumber>
    </recommendedName>
</protein>
<evidence type="ECO:0000256" key="4">
    <source>
        <dbReference type="ARBA" id="ARBA00012057"/>
    </source>
</evidence>
<evidence type="ECO:0000256" key="6">
    <source>
        <dbReference type="ARBA" id="ARBA00022723"/>
    </source>
</evidence>
<dbReference type="GO" id="GO:0050992">
    <property type="term" value="P:dimethylallyl diphosphate biosynthetic process"/>
    <property type="evidence" value="ECO:0007669"/>
    <property type="project" value="UniProtKB-UniPathway"/>
</dbReference>